<dbReference type="AlphaFoldDB" id="A0A1E7F1F3"/>
<evidence type="ECO:0008006" key="3">
    <source>
        <dbReference type="Google" id="ProtNLM"/>
    </source>
</evidence>
<sequence>MDKSLVSVPVLCDAGCQVLFGEHKVQVIRNNKIIIEGDCDAVTNLWLIPLENNNNNKENQPRLAYIQLQHTANSAYWQKSAAHLQAFHHASLGAPVVTTFIRAINNNWLTSFPGLTADGVRKHLPKSIQTTMGHMHKVRQNIRSTKVVTDTEIMEENKDETDPSEDYLPPRTIDNRDHIVQITAIKFADLKGMTSSDQTGAFPHTSAKGNRYVMIMEDSDTGVILATGITSRKKEYLLEGFKTMHDTLKKAGINPIIHRIDNEFSTDLIEEIEARGLAYQIAPPGNHRTLPAEGSIQTFKNHFESTLYGCDSGFPKNQWDRLVDVAVITLNMLRGSRINPKKSAYNEIWGNFEFNKTLLAPPGCLVVAHERPQDRGTWAKHGVKGYFIGPAKHHYRNYEVYIPTTRGVRTTDTIEFFPKHVQMPLTSSEDRLASATEDLVAILKEPHPPTPFLNQVTKTNDAINRLSEIF</sequence>
<accession>A0A1E7F1F3</accession>
<protein>
    <recommendedName>
        <fullName evidence="3">Integrase catalytic domain-containing protein</fullName>
    </recommendedName>
</protein>
<keyword evidence="2" id="KW-1185">Reference proteome</keyword>
<evidence type="ECO:0000313" key="1">
    <source>
        <dbReference type="EMBL" id="OEU11949.1"/>
    </source>
</evidence>
<dbReference type="OrthoDB" id="10047254at2759"/>
<feature type="non-terminal residue" evidence="1">
    <location>
        <position position="470"/>
    </location>
</feature>
<evidence type="ECO:0000313" key="2">
    <source>
        <dbReference type="Proteomes" id="UP000095751"/>
    </source>
</evidence>
<dbReference type="KEGG" id="fcy:FRACYDRAFT_192079"/>
<dbReference type="EMBL" id="KV784366">
    <property type="protein sequence ID" value="OEU11949.1"/>
    <property type="molecule type" value="Genomic_DNA"/>
</dbReference>
<name>A0A1E7F1F3_9STRA</name>
<gene>
    <name evidence="1" type="ORF">FRACYDRAFT_192079</name>
</gene>
<dbReference type="Proteomes" id="UP000095751">
    <property type="component" value="Unassembled WGS sequence"/>
</dbReference>
<organism evidence="1 2">
    <name type="scientific">Fragilariopsis cylindrus CCMP1102</name>
    <dbReference type="NCBI Taxonomy" id="635003"/>
    <lineage>
        <taxon>Eukaryota</taxon>
        <taxon>Sar</taxon>
        <taxon>Stramenopiles</taxon>
        <taxon>Ochrophyta</taxon>
        <taxon>Bacillariophyta</taxon>
        <taxon>Bacillariophyceae</taxon>
        <taxon>Bacillariophycidae</taxon>
        <taxon>Bacillariales</taxon>
        <taxon>Bacillariaceae</taxon>
        <taxon>Fragilariopsis</taxon>
    </lineage>
</organism>
<dbReference type="InParanoid" id="A0A1E7F1F3"/>
<reference evidence="1 2" key="1">
    <citation type="submission" date="2016-09" db="EMBL/GenBank/DDBJ databases">
        <title>Extensive genetic diversity and differential bi-allelic expression allows diatom success in the polar Southern Ocean.</title>
        <authorList>
            <consortium name="DOE Joint Genome Institute"/>
            <person name="Mock T."/>
            <person name="Otillar R.P."/>
            <person name="Strauss J."/>
            <person name="Dupont C."/>
            <person name="Frickenhaus S."/>
            <person name="Maumus F."/>
            <person name="Mcmullan M."/>
            <person name="Sanges R."/>
            <person name="Schmutz J."/>
            <person name="Toseland A."/>
            <person name="Valas R."/>
            <person name="Veluchamy A."/>
            <person name="Ward B.J."/>
            <person name="Allen A."/>
            <person name="Barry K."/>
            <person name="Falciatore A."/>
            <person name="Ferrante M."/>
            <person name="Fortunato A.E."/>
            <person name="Gloeckner G."/>
            <person name="Gruber A."/>
            <person name="Hipkin R."/>
            <person name="Janech M."/>
            <person name="Kroth P."/>
            <person name="Leese F."/>
            <person name="Lindquist E."/>
            <person name="Lyon B.R."/>
            <person name="Martin J."/>
            <person name="Mayer C."/>
            <person name="Parker M."/>
            <person name="Quesneville H."/>
            <person name="Raymond J."/>
            <person name="Uhlig C."/>
            <person name="Valentin K.U."/>
            <person name="Worden A.Z."/>
            <person name="Armbrust E.V."/>
            <person name="Bowler C."/>
            <person name="Green B."/>
            <person name="Moulton V."/>
            <person name="Van Oosterhout C."/>
            <person name="Grigoriev I."/>
        </authorList>
    </citation>
    <scope>NUCLEOTIDE SEQUENCE [LARGE SCALE GENOMIC DNA]</scope>
    <source>
        <strain evidence="1 2">CCMP1102</strain>
    </source>
</reference>
<proteinExistence type="predicted"/>